<proteinExistence type="predicted"/>
<feature type="region of interest" description="Disordered" evidence="1">
    <location>
        <begin position="145"/>
        <end position="173"/>
    </location>
</feature>
<dbReference type="eggNOG" id="ENOG502S84A">
    <property type="taxonomic scope" value="Eukaryota"/>
</dbReference>
<keyword evidence="3" id="KW-1185">Reference proteome</keyword>
<reference evidence="3" key="2">
    <citation type="submission" date="2009-11" db="EMBL/GenBank/DDBJ databases">
        <title>The Genome Sequence of Allomyces macrogynus strain ATCC 38327.</title>
        <authorList>
            <consortium name="The Broad Institute Genome Sequencing Platform"/>
            <person name="Russ C."/>
            <person name="Cuomo C."/>
            <person name="Shea T."/>
            <person name="Young S.K."/>
            <person name="Zeng Q."/>
            <person name="Koehrsen M."/>
            <person name="Haas B."/>
            <person name="Borodovsky M."/>
            <person name="Guigo R."/>
            <person name="Alvarado L."/>
            <person name="Berlin A."/>
            <person name="Borenstein D."/>
            <person name="Chen Z."/>
            <person name="Engels R."/>
            <person name="Freedman E."/>
            <person name="Gellesch M."/>
            <person name="Goldberg J."/>
            <person name="Griggs A."/>
            <person name="Gujja S."/>
            <person name="Heiman D."/>
            <person name="Hepburn T."/>
            <person name="Howarth C."/>
            <person name="Jen D."/>
            <person name="Larson L."/>
            <person name="Lewis B."/>
            <person name="Mehta T."/>
            <person name="Park D."/>
            <person name="Pearson M."/>
            <person name="Roberts A."/>
            <person name="Saif S."/>
            <person name="Shenoy N."/>
            <person name="Sisk P."/>
            <person name="Stolte C."/>
            <person name="Sykes S."/>
            <person name="Walk T."/>
            <person name="White J."/>
            <person name="Yandava C."/>
            <person name="Burger G."/>
            <person name="Gray M.W."/>
            <person name="Holland P.W.H."/>
            <person name="King N."/>
            <person name="Lang F.B.F."/>
            <person name="Roger A.J."/>
            <person name="Ruiz-Trillo I."/>
            <person name="Lander E."/>
            <person name="Nusbaum C."/>
        </authorList>
    </citation>
    <scope>NUCLEOTIDE SEQUENCE [LARGE SCALE GENOMIC DNA]</scope>
    <source>
        <strain evidence="3">ATCC 38327</strain>
    </source>
</reference>
<reference evidence="2 3" key="1">
    <citation type="submission" date="2009-11" db="EMBL/GenBank/DDBJ databases">
        <title>Annotation of Allomyces macrogynus ATCC 38327.</title>
        <authorList>
            <consortium name="The Broad Institute Genome Sequencing Platform"/>
            <person name="Russ C."/>
            <person name="Cuomo C."/>
            <person name="Burger G."/>
            <person name="Gray M.W."/>
            <person name="Holland P.W.H."/>
            <person name="King N."/>
            <person name="Lang F.B.F."/>
            <person name="Roger A.J."/>
            <person name="Ruiz-Trillo I."/>
            <person name="Young S.K."/>
            <person name="Zeng Q."/>
            <person name="Gargeya S."/>
            <person name="Fitzgerald M."/>
            <person name="Haas B."/>
            <person name="Abouelleil A."/>
            <person name="Alvarado L."/>
            <person name="Arachchi H.M."/>
            <person name="Berlin A."/>
            <person name="Chapman S.B."/>
            <person name="Gearin G."/>
            <person name="Goldberg J."/>
            <person name="Griggs A."/>
            <person name="Gujja S."/>
            <person name="Hansen M."/>
            <person name="Heiman D."/>
            <person name="Howarth C."/>
            <person name="Larimer J."/>
            <person name="Lui A."/>
            <person name="MacDonald P.J.P."/>
            <person name="McCowen C."/>
            <person name="Montmayeur A."/>
            <person name="Murphy C."/>
            <person name="Neiman D."/>
            <person name="Pearson M."/>
            <person name="Priest M."/>
            <person name="Roberts A."/>
            <person name="Saif S."/>
            <person name="Shea T."/>
            <person name="Sisk P."/>
            <person name="Stolte C."/>
            <person name="Sykes S."/>
            <person name="Wortman J."/>
            <person name="Nusbaum C."/>
            <person name="Birren B."/>
        </authorList>
    </citation>
    <scope>NUCLEOTIDE SEQUENCE [LARGE SCALE GENOMIC DNA]</scope>
    <source>
        <strain evidence="2 3">ATCC 38327</strain>
    </source>
</reference>
<evidence type="ECO:0000313" key="3">
    <source>
        <dbReference type="Proteomes" id="UP000054350"/>
    </source>
</evidence>
<accession>A0A0L0S3N7</accession>
<dbReference type="STRING" id="578462.A0A0L0S3N7"/>
<dbReference type="Proteomes" id="UP000054350">
    <property type="component" value="Unassembled WGS sequence"/>
</dbReference>
<dbReference type="EMBL" id="GG745331">
    <property type="protein sequence ID" value="KNE57173.1"/>
    <property type="molecule type" value="Genomic_DNA"/>
</dbReference>
<dbReference type="OrthoDB" id="4590138at2759"/>
<organism evidence="2 3">
    <name type="scientific">Allomyces macrogynus (strain ATCC 38327)</name>
    <name type="common">Allomyces javanicus var. macrogynus</name>
    <dbReference type="NCBI Taxonomy" id="578462"/>
    <lineage>
        <taxon>Eukaryota</taxon>
        <taxon>Fungi</taxon>
        <taxon>Fungi incertae sedis</taxon>
        <taxon>Blastocladiomycota</taxon>
        <taxon>Blastocladiomycetes</taxon>
        <taxon>Blastocladiales</taxon>
        <taxon>Blastocladiaceae</taxon>
        <taxon>Allomyces</taxon>
    </lineage>
</organism>
<feature type="region of interest" description="Disordered" evidence="1">
    <location>
        <begin position="58"/>
        <end position="96"/>
    </location>
</feature>
<evidence type="ECO:0000256" key="1">
    <source>
        <dbReference type="SAM" id="MobiDB-lite"/>
    </source>
</evidence>
<feature type="compositionally biased region" description="Basic and acidic residues" evidence="1">
    <location>
        <begin position="158"/>
        <end position="173"/>
    </location>
</feature>
<dbReference type="AlphaFoldDB" id="A0A0L0S3N7"/>
<evidence type="ECO:0000313" key="2">
    <source>
        <dbReference type="EMBL" id="KNE57173.1"/>
    </source>
</evidence>
<gene>
    <name evidence="2" type="ORF">AMAG_02919</name>
</gene>
<name>A0A0L0S3N7_ALLM3</name>
<protein>
    <submittedName>
        <fullName evidence="2">Uncharacterized protein</fullName>
    </submittedName>
</protein>
<dbReference type="PANTHER" id="PTHR39474">
    <property type="entry name" value="UNNAMED PRODUCT"/>
    <property type="match status" value="1"/>
</dbReference>
<sequence>MATTTARTMLSRALTRLQLPATRPSFARRLPALTSPSSIATFGSSSTPSITSILSGRTMTTKHDQDPPPSTAEAPALPWHGSDATTAPTELKVNGPATRLDDLGPIVVHVDGTMSRIDNWADMSEIERTNVLRILPKRNRARLQALKDAQAAASTRPRAKDGECGNNEHEREQ</sequence>
<dbReference type="VEuPathDB" id="FungiDB:AMAG_02919"/>
<dbReference type="PANTHER" id="PTHR39474:SF1">
    <property type="entry name" value="FUNGAL SPECIFIC TRANSCRIPTION FACTOR"/>
    <property type="match status" value="1"/>
</dbReference>